<reference evidence="1 2" key="1">
    <citation type="journal article" date="2019" name="Int. J. Syst. Evol. Microbiol.">
        <title>The Global Catalogue of Microorganisms (GCM) 10K type strain sequencing project: providing services to taxonomists for standard genome sequencing and annotation.</title>
        <authorList>
            <consortium name="The Broad Institute Genomics Platform"/>
            <consortium name="The Broad Institute Genome Sequencing Center for Infectious Disease"/>
            <person name="Wu L."/>
            <person name="Ma J."/>
        </authorList>
    </citation>
    <scope>NUCLEOTIDE SEQUENCE [LARGE SCALE GENOMIC DNA]</scope>
    <source>
        <strain evidence="1 2">JCM 4542</strain>
    </source>
</reference>
<dbReference type="EMBL" id="BAAASL010000013">
    <property type="protein sequence ID" value="GAA2719192.1"/>
    <property type="molecule type" value="Genomic_DNA"/>
</dbReference>
<gene>
    <name evidence="1" type="ORF">GCM10010315_36660</name>
</gene>
<dbReference type="Proteomes" id="UP001500886">
    <property type="component" value="Unassembled WGS sequence"/>
</dbReference>
<keyword evidence="2" id="KW-1185">Reference proteome</keyword>
<evidence type="ECO:0000313" key="2">
    <source>
        <dbReference type="Proteomes" id="UP001500886"/>
    </source>
</evidence>
<comment type="caution">
    <text evidence="1">The sequence shown here is derived from an EMBL/GenBank/DDBJ whole genome shotgun (WGS) entry which is preliminary data.</text>
</comment>
<proteinExistence type="predicted"/>
<protein>
    <submittedName>
        <fullName evidence="1">Uncharacterized protein</fullName>
    </submittedName>
</protein>
<name>A0ABN3TU87_9ACTN</name>
<accession>A0ABN3TU87</accession>
<organism evidence="1 2">
    <name type="scientific">Streptomyces luteosporeus</name>
    <dbReference type="NCBI Taxonomy" id="173856"/>
    <lineage>
        <taxon>Bacteria</taxon>
        <taxon>Bacillati</taxon>
        <taxon>Actinomycetota</taxon>
        <taxon>Actinomycetes</taxon>
        <taxon>Kitasatosporales</taxon>
        <taxon>Streptomycetaceae</taxon>
        <taxon>Streptomyces</taxon>
    </lineage>
</organism>
<sequence>MTRNLFGGTTSDVAEDIDGRRVPGAVGTVWDGPSYGARQITDLTDADGAPIIQPTSAASSRPSTARPTTASAYGSISGWAGWPWSP</sequence>
<evidence type="ECO:0000313" key="1">
    <source>
        <dbReference type="EMBL" id="GAA2719192.1"/>
    </source>
</evidence>